<protein>
    <submittedName>
        <fullName evidence="1">Uncharacterized protein</fullName>
    </submittedName>
</protein>
<dbReference type="RefSeq" id="WP_068215980.1">
    <property type="nucleotide sequence ID" value="NZ_LRPC01000001.1"/>
</dbReference>
<proteinExistence type="predicted"/>
<reference evidence="1 2" key="1">
    <citation type="submission" date="2016-01" db="EMBL/GenBank/DDBJ databases">
        <title>Genome sequencing of Roseivirga spongicola UST030701-084.</title>
        <authorList>
            <person name="Selvaratnam C."/>
            <person name="Thevarajoo S."/>
            <person name="Goh K.M."/>
            <person name="Ee R."/>
            <person name="Chan K.-G."/>
            <person name="Chong C.S."/>
        </authorList>
    </citation>
    <scope>NUCLEOTIDE SEQUENCE [LARGE SCALE GENOMIC DNA]</scope>
    <source>
        <strain evidence="1 2">UST030701-084</strain>
    </source>
</reference>
<sequence>MNELTLEEFNKIQGLVTRLSFPIKRLDKNRNSGDQIYILKVAGRDKPNHEGREIYTSSAFSPMPKALMELINIMG</sequence>
<dbReference type="AlphaFoldDB" id="A0A150XFS3"/>
<evidence type="ECO:0000313" key="1">
    <source>
        <dbReference type="EMBL" id="KYG77534.1"/>
    </source>
</evidence>
<dbReference type="Proteomes" id="UP000075606">
    <property type="component" value="Unassembled WGS sequence"/>
</dbReference>
<organism evidence="1 2">
    <name type="scientific">Roseivirga spongicola</name>
    <dbReference type="NCBI Taxonomy" id="333140"/>
    <lineage>
        <taxon>Bacteria</taxon>
        <taxon>Pseudomonadati</taxon>
        <taxon>Bacteroidota</taxon>
        <taxon>Cytophagia</taxon>
        <taxon>Cytophagales</taxon>
        <taxon>Roseivirgaceae</taxon>
        <taxon>Roseivirga</taxon>
    </lineage>
</organism>
<comment type="caution">
    <text evidence="1">The sequence shown here is derived from an EMBL/GenBank/DDBJ whole genome shotgun (WGS) entry which is preliminary data.</text>
</comment>
<dbReference type="EMBL" id="LRPC01000001">
    <property type="protein sequence ID" value="KYG77534.1"/>
    <property type="molecule type" value="Genomic_DNA"/>
</dbReference>
<name>A0A150XFS3_9BACT</name>
<keyword evidence="2" id="KW-1185">Reference proteome</keyword>
<gene>
    <name evidence="1" type="ORF">AWW68_01820</name>
</gene>
<accession>A0A150XFS3</accession>
<evidence type="ECO:0000313" key="2">
    <source>
        <dbReference type="Proteomes" id="UP000075606"/>
    </source>
</evidence>